<sequence length="297" mass="32322">MAQGQARAKHSEQPWGGLCSAARSGRGMSAAVEYVDICQDYGTRMRRAADAGRGLDRASHVRAEACWRAGGAGGSSSDHPRLAALKPARLQQIRAKRGRRRIGAEASYSVSADGNWALESFFFPADMCGLWERAVFNLWNQRQLPEAAMGVWQTLDPPVQPPRAVPAAWGGKCEVAPDVDPSAPQVASRDSPGLSLNVGCHDEYPDEEPEPDYNSGCASVTFATCTLEEPRGLYTKVQVLRAKRFANTWDNVGRSWVCVLPPSPLEPVVRRGLAPLLPLGVLQRVWEFADSWPGAEL</sequence>
<evidence type="ECO:0000313" key="1">
    <source>
        <dbReference type="EMBL" id="CAE4612787.1"/>
    </source>
</evidence>
<protein>
    <submittedName>
        <fullName evidence="1">Uncharacterized protein</fullName>
    </submittedName>
</protein>
<proteinExistence type="predicted"/>
<dbReference type="EMBL" id="HBNR01049608">
    <property type="protein sequence ID" value="CAE4612787.1"/>
    <property type="molecule type" value="Transcribed_RNA"/>
</dbReference>
<dbReference type="AlphaFoldDB" id="A0A7S4UY63"/>
<gene>
    <name evidence="1" type="ORF">AMON00008_LOCUS34676</name>
</gene>
<organism evidence="1">
    <name type="scientific">Alexandrium monilatum</name>
    <dbReference type="NCBI Taxonomy" id="311494"/>
    <lineage>
        <taxon>Eukaryota</taxon>
        <taxon>Sar</taxon>
        <taxon>Alveolata</taxon>
        <taxon>Dinophyceae</taxon>
        <taxon>Gonyaulacales</taxon>
        <taxon>Pyrocystaceae</taxon>
        <taxon>Alexandrium</taxon>
    </lineage>
</organism>
<accession>A0A7S4UY63</accession>
<reference evidence="1" key="1">
    <citation type="submission" date="2021-01" db="EMBL/GenBank/DDBJ databases">
        <authorList>
            <person name="Corre E."/>
            <person name="Pelletier E."/>
            <person name="Niang G."/>
            <person name="Scheremetjew M."/>
            <person name="Finn R."/>
            <person name="Kale V."/>
            <person name="Holt S."/>
            <person name="Cochrane G."/>
            <person name="Meng A."/>
            <person name="Brown T."/>
            <person name="Cohen L."/>
        </authorList>
    </citation>
    <scope>NUCLEOTIDE SEQUENCE</scope>
    <source>
        <strain evidence="1">CCMP3105</strain>
    </source>
</reference>
<name>A0A7S4UY63_9DINO</name>